<dbReference type="PANTHER" id="PTHR43396:SF3">
    <property type="entry name" value="FLAVOHEMOPROTEIN"/>
    <property type="match status" value="1"/>
</dbReference>
<evidence type="ECO:0000259" key="11">
    <source>
        <dbReference type="PROSITE" id="PS01033"/>
    </source>
</evidence>
<dbReference type="SUPFAM" id="SSF63380">
    <property type="entry name" value="Riboflavin synthase domain-like"/>
    <property type="match status" value="1"/>
</dbReference>
<dbReference type="SUPFAM" id="SSF46458">
    <property type="entry name" value="Globin-like"/>
    <property type="match status" value="1"/>
</dbReference>
<dbReference type="InterPro" id="IPR017938">
    <property type="entry name" value="Riboflavin_synthase-like_b-brl"/>
</dbReference>
<dbReference type="Pfam" id="PF00042">
    <property type="entry name" value="Globin"/>
    <property type="match status" value="1"/>
</dbReference>
<dbReference type="GO" id="GO:0046872">
    <property type="term" value="F:metal ion binding"/>
    <property type="evidence" value="ECO:0007669"/>
    <property type="project" value="UniProtKB-KW"/>
</dbReference>
<dbReference type="GO" id="GO:0046210">
    <property type="term" value="P:nitric oxide catabolic process"/>
    <property type="evidence" value="ECO:0007669"/>
    <property type="project" value="TreeGrafter"/>
</dbReference>
<dbReference type="Gene3D" id="2.40.30.10">
    <property type="entry name" value="Translation factors"/>
    <property type="match status" value="1"/>
</dbReference>
<keyword evidence="7" id="KW-0520">NAD</keyword>
<accession>A0A380GPH5</accession>
<dbReference type="InterPro" id="IPR001433">
    <property type="entry name" value="OxRdtase_FAD/NAD-bd"/>
</dbReference>
<comment type="similarity">
    <text evidence="1">In the C-terminal section; belongs to the flavoprotein pyridine nucleotide cytochrome reductase family.</text>
</comment>
<evidence type="ECO:0000313" key="13">
    <source>
        <dbReference type="EMBL" id="SUM56326.1"/>
    </source>
</evidence>
<evidence type="ECO:0000256" key="7">
    <source>
        <dbReference type="ARBA" id="ARBA00023027"/>
    </source>
</evidence>
<feature type="domain" description="FAD-binding FR-type" evidence="12">
    <location>
        <begin position="147"/>
        <end position="254"/>
    </location>
</feature>
<dbReference type="SUPFAM" id="SSF52343">
    <property type="entry name" value="Ferredoxin reductase-like, C-terminal NADP-linked domain"/>
    <property type="match status" value="1"/>
</dbReference>
<dbReference type="PRINTS" id="PR00409">
    <property type="entry name" value="PHDIOXRDTASE"/>
</dbReference>
<dbReference type="FunFam" id="1.10.490.10:FF:000003">
    <property type="entry name" value="Flavohemoprotein"/>
    <property type="match status" value="1"/>
</dbReference>
<evidence type="ECO:0000259" key="12">
    <source>
        <dbReference type="PROSITE" id="PS51384"/>
    </source>
</evidence>
<dbReference type="GO" id="GO:0071949">
    <property type="term" value="F:FAD binding"/>
    <property type="evidence" value="ECO:0007669"/>
    <property type="project" value="TreeGrafter"/>
</dbReference>
<evidence type="ECO:0000256" key="8">
    <source>
        <dbReference type="ARBA" id="ARBA00048649"/>
    </source>
</evidence>
<proteinExistence type="inferred from homology"/>
<dbReference type="InterPro" id="IPR017927">
    <property type="entry name" value="FAD-bd_FR_type"/>
</dbReference>
<dbReference type="CDD" id="cd06184">
    <property type="entry name" value="flavohem_like_fad_nad_binding"/>
    <property type="match status" value="1"/>
</dbReference>
<evidence type="ECO:0000256" key="9">
    <source>
        <dbReference type="ARBA" id="ARBA00049433"/>
    </source>
</evidence>
<dbReference type="InterPro" id="IPR009050">
    <property type="entry name" value="Globin-like_sf"/>
</dbReference>
<organism evidence="13 14">
    <name type="scientific">Staphylococcus nepalensis</name>
    <dbReference type="NCBI Taxonomy" id="214473"/>
    <lineage>
        <taxon>Bacteria</taxon>
        <taxon>Bacillati</taxon>
        <taxon>Bacillota</taxon>
        <taxon>Bacilli</taxon>
        <taxon>Bacillales</taxon>
        <taxon>Staphylococcaceae</taxon>
        <taxon>Staphylococcus</taxon>
    </lineage>
</organism>
<evidence type="ECO:0000256" key="1">
    <source>
        <dbReference type="ARBA" id="ARBA00006401"/>
    </source>
</evidence>
<evidence type="ECO:0000256" key="6">
    <source>
        <dbReference type="ARBA" id="ARBA00023004"/>
    </source>
</evidence>
<dbReference type="PROSITE" id="PS01033">
    <property type="entry name" value="GLOBIN"/>
    <property type="match status" value="1"/>
</dbReference>
<dbReference type="GO" id="GO:0019825">
    <property type="term" value="F:oxygen binding"/>
    <property type="evidence" value="ECO:0007669"/>
    <property type="project" value="InterPro"/>
</dbReference>
<dbReference type="EMBL" id="UHDS01000001">
    <property type="protein sequence ID" value="SUM56326.1"/>
    <property type="molecule type" value="Genomic_DNA"/>
</dbReference>
<evidence type="ECO:0000256" key="2">
    <source>
        <dbReference type="ARBA" id="ARBA00012229"/>
    </source>
</evidence>
<dbReference type="Gene3D" id="3.40.50.80">
    <property type="entry name" value="Nucleotide-binding domain of ferredoxin-NADP reductase (FNR) module"/>
    <property type="match status" value="1"/>
</dbReference>
<evidence type="ECO:0000256" key="10">
    <source>
        <dbReference type="RuleBase" id="RU000356"/>
    </source>
</evidence>
<dbReference type="AlphaFoldDB" id="A0A380GPH5"/>
<dbReference type="GO" id="GO:0005344">
    <property type="term" value="F:oxygen carrier activity"/>
    <property type="evidence" value="ECO:0007669"/>
    <property type="project" value="UniProtKB-KW"/>
</dbReference>
<keyword evidence="3 10" id="KW-0349">Heme</keyword>
<keyword evidence="13" id="KW-0560">Oxidoreductase</keyword>
<dbReference type="GO" id="GO:0020037">
    <property type="term" value="F:heme binding"/>
    <property type="evidence" value="ECO:0007669"/>
    <property type="project" value="InterPro"/>
</dbReference>
<comment type="similarity">
    <text evidence="10">Belongs to the globin family.</text>
</comment>
<protein>
    <recommendedName>
        <fullName evidence="2">nitric oxide dioxygenase</fullName>
        <ecNumber evidence="2">1.14.12.17</ecNumber>
    </recommendedName>
</protein>
<evidence type="ECO:0000256" key="5">
    <source>
        <dbReference type="ARBA" id="ARBA00022723"/>
    </source>
</evidence>
<dbReference type="Pfam" id="PF00175">
    <property type="entry name" value="NAD_binding_1"/>
    <property type="match status" value="1"/>
</dbReference>
<dbReference type="PROSITE" id="PS51384">
    <property type="entry name" value="FAD_FR"/>
    <property type="match status" value="1"/>
</dbReference>
<reference evidence="13 14" key="1">
    <citation type="submission" date="2018-06" db="EMBL/GenBank/DDBJ databases">
        <authorList>
            <consortium name="Pathogen Informatics"/>
            <person name="Doyle S."/>
        </authorList>
    </citation>
    <scope>NUCLEOTIDE SEQUENCE [LARGE SCALE GENOMIC DNA]</scope>
    <source>
        <strain evidence="13 14">NCTC13834</strain>
    </source>
</reference>
<sequence>MLTQEEVQIIRDTVPLLKDKGQTITSTFYKRLFEQHPELKNVFNQTNQKRGLQSSALAMAVLAAAENIEDLSPIVPAIMPVVYKHCALQVKAEHYPIVGENLIWAIQQETGLNEDDPIIQTWIKAYGAIADAFINLEKDVYSKMAWDGFKPFTVTNITEETDMIKSFTVTSDEIDLSQFIPGQYITVDISSEKLPYRAKRHYSIVDGDKDFLTFGVRRDVTEEHEGEVSTVLHDEVNVGDTLLLSAPVGGFGLANKANKQLFLGSGVGVTPLVSMYQEAVDADLTATFLQSTSNAQNVAFEEKLEDITAKSSIAQFDKHFRDQDGFIDAEQLKQYLDGETEVYVCGGNSFLKAMITELQKLEVPMDNIHFETFIPRLSFSV</sequence>
<keyword evidence="4 10" id="KW-0561">Oxygen transport</keyword>
<dbReference type="InterPro" id="IPR039261">
    <property type="entry name" value="FNR_nucleotide-bd"/>
</dbReference>
<keyword evidence="10" id="KW-0813">Transport</keyword>
<gene>
    <name evidence="13" type="primary">hmp</name>
    <name evidence="13" type="ORF">NCTC13834_02734</name>
</gene>
<evidence type="ECO:0000313" key="14">
    <source>
        <dbReference type="Proteomes" id="UP000254412"/>
    </source>
</evidence>
<dbReference type="PANTHER" id="PTHR43396">
    <property type="entry name" value="FLAVOHEMOPROTEIN"/>
    <property type="match status" value="1"/>
</dbReference>
<dbReference type="InterPro" id="IPR012292">
    <property type="entry name" value="Globin/Proto"/>
</dbReference>
<name>A0A380GPH5_9STAP</name>
<dbReference type="Gene3D" id="1.10.490.10">
    <property type="entry name" value="Globins"/>
    <property type="match status" value="1"/>
</dbReference>
<comment type="catalytic activity">
    <reaction evidence="8">
        <text>2 nitric oxide + NADH + 2 O2 = 2 nitrate + NAD(+) + H(+)</text>
        <dbReference type="Rhea" id="RHEA:19469"/>
        <dbReference type="ChEBI" id="CHEBI:15378"/>
        <dbReference type="ChEBI" id="CHEBI:15379"/>
        <dbReference type="ChEBI" id="CHEBI:16480"/>
        <dbReference type="ChEBI" id="CHEBI:17632"/>
        <dbReference type="ChEBI" id="CHEBI:57540"/>
        <dbReference type="ChEBI" id="CHEBI:57945"/>
        <dbReference type="EC" id="1.14.12.17"/>
    </reaction>
</comment>
<comment type="catalytic activity">
    <reaction evidence="9">
        <text>2 nitric oxide + NADPH + 2 O2 = 2 nitrate + NADP(+) + H(+)</text>
        <dbReference type="Rhea" id="RHEA:19465"/>
        <dbReference type="ChEBI" id="CHEBI:15378"/>
        <dbReference type="ChEBI" id="CHEBI:15379"/>
        <dbReference type="ChEBI" id="CHEBI:16480"/>
        <dbReference type="ChEBI" id="CHEBI:17632"/>
        <dbReference type="ChEBI" id="CHEBI:57783"/>
        <dbReference type="ChEBI" id="CHEBI:58349"/>
        <dbReference type="EC" id="1.14.12.17"/>
    </reaction>
</comment>
<feature type="domain" description="Globin" evidence="11">
    <location>
        <begin position="1"/>
        <end position="138"/>
    </location>
</feature>
<dbReference type="Proteomes" id="UP000254412">
    <property type="component" value="Unassembled WGS sequence"/>
</dbReference>
<evidence type="ECO:0000256" key="4">
    <source>
        <dbReference type="ARBA" id="ARBA00022621"/>
    </source>
</evidence>
<dbReference type="EC" id="1.14.12.17" evidence="2"/>
<dbReference type="GO" id="GO:0071500">
    <property type="term" value="P:cellular response to nitrosative stress"/>
    <property type="evidence" value="ECO:0007669"/>
    <property type="project" value="TreeGrafter"/>
</dbReference>
<keyword evidence="5" id="KW-0479">Metal-binding</keyword>
<dbReference type="RefSeq" id="WP_115359591.1">
    <property type="nucleotide sequence ID" value="NZ_BMCF01000003.1"/>
</dbReference>
<dbReference type="GO" id="GO:0008941">
    <property type="term" value="F:nitric oxide dioxygenase NAD(P)H activity"/>
    <property type="evidence" value="ECO:0007669"/>
    <property type="project" value="UniProtKB-EC"/>
</dbReference>
<keyword evidence="6" id="KW-0408">Iron</keyword>
<evidence type="ECO:0000256" key="3">
    <source>
        <dbReference type="ARBA" id="ARBA00022617"/>
    </source>
</evidence>
<dbReference type="InterPro" id="IPR000971">
    <property type="entry name" value="Globin"/>
</dbReference>